<dbReference type="SMART" id="SM00173">
    <property type="entry name" value="RAS"/>
    <property type="match status" value="1"/>
</dbReference>
<dbReference type="GO" id="GO:0005770">
    <property type="term" value="C:late endosome"/>
    <property type="evidence" value="ECO:0007669"/>
    <property type="project" value="TreeGrafter"/>
</dbReference>
<dbReference type="SMART" id="SM00174">
    <property type="entry name" value="RHO"/>
    <property type="match status" value="1"/>
</dbReference>
<keyword evidence="5" id="KW-1185">Reference proteome</keyword>
<dbReference type="SMART" id="SM00175">
    <property type="entry name" value="RAB"/>
    <property type="match status" value="1"/>
</dbReference>
<reference evidence="4" key="2">
    <citation type="submission" date="2025-05" db="UniProtKB">
        <authorList>
            <consortium name="EnsemblMetazoa"/>
        </authorList>
    </citation>
    <scope>IDENTIFICATION</scope>
</reference>
<dbReference type="NCBIfam" id="TIGR00231">
    <property type="entry name" value="small_GTP"/>
    <property type="match status" value="1"/>
</dbReference>
<dbReference type="FunFam" id="3.40.50.300:FF:001447">
    <property type="entry name" value="Ras-related protein Rab-1B"/>
    <property type="match status" value="1"/>
</dbReference>
<dbReference type="GO" id="GO:0090385">
    <property type="term" value="P:phagosome-lysosome fusion"/>
    <property type="evidence" value="ECO:0007669"/>
    <property type="project" value="TreeGrafter"/>
</dbReference>
<dbReference type="OrthoDB" id="245989at2759"/>
<proteinExistence type="inferred from homology"/>
<evidence type="ECO:0000313" key="4">
    <source>
        <dbReference type="EnsemblMetazoa" id="XP_028138478.1"/>
    </source>
</evidence>
<dbReference type="AlphaFoldDB" id="A0A6P7G074"/>
<organism evidence="6">
    <name type="scientific">Diabrotica virgifera virgifera</name>
    <name type="common">western corn rootworm</name>
    <dbReference type="NCBI Taxonomy" id="50390"/>
    <lineage>
        <taxon>Eukaryota</taxon>
        <taxon>Metazoa</taxon>
        <taxon>Ecdysozoa</taxon>
        <taxon>Arthropoda</taxon>
        <taxon>Hexapoda</taxon>
        <taxon>Insecta</taxon>
        <taxon>Pterygota</taxon>
        <taxon>Neoptera</taxon>
        <taxon>Endopterygota</taxon>
        <taxon>Coleoptera</taxon>
        <taxon>Polyphaga</taxon>
        <taxon>Cucujiformia</taxon>
        <taxon>Chrysomeloidea</taxon>
        <taxon>Chrysomelidae</taxon>
        <taxon>Galerucinae</taxon>
        <taxon>Diabroticina</taxon>
        <taxon>Diabroticites</taxon>
        <taxon>Diabrotica</taxon>
    </lineage>
</organism>
<dbReference type="PROSITE" id="PS51419">
    <property type="entry name" value="RAB"/>
    <property type="match status" value="1"/>
</dbReference>
<dbReference type="InterPro" id="IPR027417">
    <property type="entry name" value="P-loop_NTPase"/>
</dbReference>
<sequence>MNGPRLGLSREEIIKISETIRENNLNKQELIFKIVIIGDYGVGKTSIIGRFTEGQFSTQYKITIGADFAVKTLEWDEDTRISLHLWDIAGNERFGSLLSVFYRHAVAAAIVFDLTRPETFNSVSKWLTNLRKKLHLPGGRTVPIVILANKGDISTTTLPPQIDEYCRNNDILAWYVTSAKKNINIDEAMVKLANAALNNHFALKLSLATDEDIINLTENNQQETNQKRCC</sequence>
<evidence type="ECO:0000256" key="2">
    <source>
        <dbReference type="ARBA" id="ARBA00022741"/>
    </source>
</evidence>
<dbReference type="InParanoid" id="A0A6P7G074"/>
<dbReference type="RefSeq" id="XP_028138478.1">
    <property type="nucleotide sequence ID" value="XM_028282677.1"/>
</dbReference>
<accession>A0A6P7G074</accession>
<name>A0A6P7G074_DIAVI</name>
<keyword evidence="3" id="KW-0342">GTP-binding</keyword>
<dbReference type="SUPFAM" id="SSF52540">
    <property type="entry name" value="P-loop containing nucleoside triphosphate hydrolases"/>
    <property type="match status" value="1"/>
</dbReference>
<dbReference type="GO" id="GO:0005525">
    <property type="term" value="F:GTP binding"/>
    <property type="evidence" value="ECO:0007669"/>
    <property type="project" value="UniProtKB-KW"/>
</dbReference>
<evidence type="ECO:0000313" key="5">
    <source>
        <dbReference type="Proteomes" id="UP001652700"/>
    </source>
</evidence>
<dbReference type="Pfam" id="PF00071">
    <property type="entry name" value="Ras"/>
    <property type="match status" value="1"/>
</dbReference>
<evidence type="ECO:0000256" key="1">
    <source>
        <dbReference type="ARBA" id="ARBA00006270"/>
    </source>
</evidence>
<dbReference type="PRINTS" id="PR00449">
    <property type="entry name" value="RASTRNSFRMNG"/>
</dbReference>
<dbReference type="GO" id="GO:0045335">
    <property type="term" value="C:phagocytic vesicle"/>
    <property type="evidence" value="ECO:0007669"/>
    <property type="project" value="TreeGrafter"/>
</dbReference>
<dbReference type="PROSITE" id="PS51421">
    <property type="entry name" value="RAS"/>
    <property type="match status" value="1"/>
</dbReference>
<dbReference type="InterPro" id="IPR001806">
    <property type="entry name" value="Small_GTPase"/>
</dbReference>
<dbReference type="GeneID" id="114332892"/>
<evidence type="ECO:0000313" key="6">
    <source>
        <dbReference type="RefSeq" id="XP_028138478.1"/>
    </source>
</evidence>
<protein>
    <submittedName>
        <fullName evidence="6">Ras-related protein Rab-38-like</fullName>
    </submittedName>
</protein>
<dbReference type="PROSITE" id="PS51420">
    <property type="entry name" value="RHO"/>
    <property type="match status" value="1"/>
</dbReference>
<dbReference type="GO" id="GO:0005764">
    <property type="term" value="C:lysosome"/>
    <property type="evidence" value="ECO:0007669"/>
    <property type="project" value="TreeGrafter"/>
</dbReference>
<dbReference type="GO" id="GO:0003924">
    <property type="term" value="F:GTPase activity"/>
    <property type="evidence" value="ECO:0007669"/>
    <property type="project" value="InterPro"/>
</dbReference>
<comment type="similarity">
    <text evidence="1">Belongs to the small GTPase superfamily. Rab family.</text>
</comment>
<reference evidence="6" key="1">
    <citation type="submission" date="2025-04" db="UniProtKB">
        <authorList>
            <consortium name="RefSeq"/>
        </authorList>
    </citation>
    <scope>IDENTIFICATION</scope>
    <source>
        <tissue evidence="6">Whole insect</tissue>
    </source>
</reference>
<dbReference type="KEGG" id="dvv:114332892"/>
<dbReference type="EnsemblMetazoa" id="XM_028282677.2">
    <property type="protein sequence ID" value="XP_028138478.1"/>
    <property type="gene ID" value="LOC114332892"/>
</dbReference>
<keyword evidence="2" id="KW-0547">Nucleotide-binding</keyword>
<gene>
    <name evidence="6" type="primary">LOC114332892</name>
</gene>
<dbReference type="GO" id="GO:0008333">
    <property type="term" value="P:endosome to lysosome transport"/>
    <property type="evidence" value="ECO:0007669"/>
    <property type="project" value="TreeGrafter"/>
</dbReference>
<dbReference type="Gene3D" id="3.40.50.300">
    <property type="entry name" value="P-loop containing nucleotide triphosphate hydrolases"/>
    <property type="match status" value="1"/>
</dbReference>
<dbReference type="SMART" id="SM00176">
    <property type="entry name" value="RAN"/>
    <property type="match status" value="1"/>
</dbReference>
<dbReference type="PANTHER" id="PTHR47981:SF39">
    <property type="entry name" value="RAS-RELATED PROTEIN RAB"/>
    <property type="match status" value="1"/>
</dbReference>
<dbReference type="Proteomes" id="UP001652700">
    <property type="component" value="Unplaced"/>
</dbReference>
<evidence type="ECO:0000256" key="3">
    <source>
        <dbReference type="ARBA" id="ARBA00023134"/>
    </source>
</evidence>
<dbReference type="InterPro" id="IPR005225">
    <property type="entry name" value="Small_GTP-bd"/>
</dbReference>
<dbReference type="PANTHER" id="PTHR47981">
    <property type="entry name" value="RAB FAMILY"/>
    <property type="match status" value="1"/>
</dbReference>